<name>A0A8C6VEK9_NAJNA</name>
<keyword evidence="4" id="KW-0336">GPI-anchor</keyword>
<dbReference type="GeneTree" id="ENSGT00530000063853"/>
<dbReference type="InterPro" id="IPR026144">
    <property type="entry name" value="Neuritin_fam"/>
</dbReference>
<evidence type="ECO:0000256" key="5">
    <source>
        <dbReference type="ARBA" id="ARBA00022729"/>
    </source>
</evidence>
<evidence type="ECO:0000313" key="10">
    <source>
        <dbReference type="Proteomes" id="UP000694559"/>
    </source>
</evidence>
<dbReference type="PANTHER" id="PTHR15902">
    <property type="entry name" value="NEURITIN-RELATED"/>
    <property type="match status" value="1"/>
</dbReference>
<accession>A0A8C6VEK9</accession>
<keyword evidence="10" id="KW-1185">Reference proteome</keyword>
<dbReference type="Proteomes" id="UP000694559">
    <property type="component" value="Unplaced"/>
</dbReference>
<dbReference type="AlphaFoldDB" id="A0A8C6VEK9"/>
<evidence type="ECO:0000256" key="1">
    <source>
        <dbReference type="ARBA" id="ARBA00004609"/>
    </source>
</evidence>
<dbReference type="GO" id="GO:0098552">
    <property type="term" value="C:side of membrane"/>
    <property type="evidence" value="ECO:0007669"/>
    <property type="project" value="UniProtKB-KW"/>
</dbReference>
<evidence type="ECO:0000256" key="3">
    <source>
        <dbReference type="ARBA" id="ARBA00022475"/>
    </source>
</evidence>
<evidence type="ECO:0008006" key="11">
    <source>
        <dbReference type="Google" id="ProtNLM"/>
    </source>
</evidence>
<comment type="subcellular location">
    <subcellularLocation>
        <location evidence="1">Cell membrane</location>
        <topology evidence="1">Lipid-anchor</topology>
        <topology evidence="1">GPI-anchor</topology>
    </subcellularLocation>
</comment>
<protein>
    <recommendedName>
        <fullName evidence="11">Neuritin</fullName>
    </recommendedName>
</protein>
<keyword evidence="6" id="KW-0472">Membrane</keyword>
<evidence type="ECO:0000256" key="7">
    <source>
        <dbReference type="ARBA" id="ARBA00023180"/>
    </source>
</evidence>
<dbReference type="GO" id="GO:0005886">
    <property type="term" value="C:plasma membrane"/>
    <property type="evidence" value="ECO:0007669"/>
    <property type="project" value="UniProtKB-SubCell"/>
</dbReference>
<dbReference type="GO" id="GO:1990138">
    <property type="term" value="P:neuron projection extension"/>
    <property type="evidence" value="ECO:0007669"/>
    <property type="project" value="TreeGrafter"/>
</dbReference>
<comment type="similarity">
    <text evidence="2">Belongs to the neuritin family.</text>
</comment>
<organism evidence="9 10">
    <name type="scientific">Naja naja</name>
    <name type="common">Indian cobra</name>
    <dbReference type="NCBI Taxonomy" id="35670"/>
    <lineage>
        <taxon>Eukaryota</taxon>
        <taxon>Metazoa</taxon>
        <taxon>Chordata</taxon>
        <taxon>Craniata</taxon>
        <taxon>Vertebrata</taxon>
        <taxon>Euteleostomi</taxon>
        <taxon>Lepidosauria</taxon>
        <taxon>Squamata</taxon>
        <taxon>Bifurcata</taxon>
        <taxon>Unidentata</taxon>
        <taxon>Episquamata</taxon>
        <taxon>Toxicofera</taxon>
        <taxon>Serpentes</taxon>
        <taxon>Colubroidea</taxon>
        <taxon>Elapidae</taxon>
        <taxon>Elapinae</taxon>
        <taxon>Naja</taxon>
    </lineage>
</organism>
<dbReference type="Pfam" id="PF15056">
    <property type="entry name" value="NRN1"/>
    <property type="match status" value="1"/>
</dbReference>
<evidence type="ECO:0000256" key="2">
    <source>
        <dbReference type="ARBA" id="ARBA00008377"/>
    </source>
</evidence>
<reference evidence="9" key="2">
    <citation type="submission" date="2025-09" db="UniProtKB">
        <authorList>
            <consortium name="Ensembl"/>
        </authorList>
    </citation>
    <scope>IDENTIFICATION</scope>
</reference>
<keyword evidence="5" id="KW-0732">Signal</keyword>
<dbReference type="Ensembl" id="ENSNNAT00000003323.1">
    <property type="protein sequence ID" value="ENSNNAP00000003165.1"/>
    <property type="gene ID" value="ENSNNAG00000002174.1"/>
</dbReference>
<evidence type="ECO:0000313" key="9">
    <source>
        <dbReference type="Ensembl" id="ENSNNAP00000003165.1"/>
    </source>
</evidence>
<proteinExistence type="inferred from homology"/>
<keyword evidence="8" id="KW-0449">Lipoprotein</keyword>
<keyword evidence="3" id="KW-1003">Cell membrane</keyword>
<evidence type="ECO:0000256" key="8">
    <source>
        <dbReference type="ARBA" id="ARBA00023288"/>
    </source>
</evidence>
<keyword evidence="7" id="KW-0325">Glycoprotein</keyword>
<dbReference type="OMA" id="HNCAMAT"/>
<dbReference type="PANTHER" id="PTHR15902:SF5">
    <property type="entry name" value="NEURITIN"/>
    <property type="match status" value="1"/>
</dbReference>
<sequence length="163" mass="18906">PCKRRQFTRDHTGSARGLVPSLQTMYSRSKSLTLILSRHLLKLLTAETQCENIYQDFSGCILKLGENMARYEEEAEEDKASQNAKQICKYWNEFHNCAMATLWVCQKEMVTVWEKLKKESRKIKFEGNLFDLCTSSNYQNLPSSQVPTLFLLGITVMLIWLNL</sequence>
<dbReference type="OrthoDB" id="8583477at2759"/>
<reference evidence="9" key="1">
    <citation type="submission" date="2025-08" db="UniProtKB">
        <authorList>
            <consortium name="Ensembl"/>
        </authorList>
    </citation>
    <scope>IDENTIFICATION</scope>
</reference>
<evidence type="ECO:0000256" key="6">
    <source>
        <dbReference type="ARBA" id="ARBA00023136"/>
    </source>
</evidence>
<evidence type="ECO:0000256" key="4">
    <source>
        <dbReference type="ARBA" id="ARBA00022622"/>
    </source>
</evidence>